<evidence type="ECO:0000313" key="3">
    <source>
        <dbReference type="EMBL" id="RMA72802.1"/>
    </source>
</evidence>
<comment type="caution">
    <text evidence="3">The sequence shown here is derived from an EMBL/GenBank/DDBJ whole genome shotgun (WGS) entry which is preliminary data.</text>
</comment>
<dbReference type="Proteomes" id="UP000280368">
    <property type="component" value="Unassembled WGS sequence"/>
</dbReference>
<evidence type="ECO:0000256" key="1">
    <source>
        <dbReference type="SAM" id="MobiDB-lite"/>
    </source>
</evidence>
<feature type="region of interest" description="Disordered" evidence="1">
    <location>
        <begin position="120"/>
        <end position="174"/>
    </location>
</feature>
<evidence type="ECO:0000256" key="2">
    <source>
        <dbReference type="SAM" id="SignalP"/>
    </source>
</evidence>
<feature type="compositionally biased region" description="Basic and acidic residues" evidence="1">
    <location>
        <begin position="158"/>
        <end position="174"/>
    </location>
</feature>
<feature type="signal peptide" evidence="2">
    <location>
        <begin position="1"/>
        <end position="21"/>
    </location>
</feature>
<feature type="chain" id="PRO_5018174068" description="YXWGXW repeat-containing protein" evidence="2">
    <location>
        <begin position="22"/>
        <end position="174"/>
    </location>
</feature>
<evidence type="ECO:0000313" key="4">
    <source>
        <dbReference type="Proteomes" id="UP000280368"/>
    </source>
</evidence>
<gene>
    <name evidence="3" type="ORF">BC961_2868</name>
</gene>
<sequence>MKTLKLIALGIILFASSTIQAQFSVNVNIGRAPAWAPVGYADADYYYLPDVEAYYDVRATQFIYYGNGRWMRSRYLPGQYRNYDLYGGYKVVLNDYRGSRPYNNFRNHKVKYYKGYRGNDYRHNGYNNNRRVYVSNRHDNRKRYDHDDRKYKKHGNYKRKDNDHDKRRGHHDRD</sequence>
<accession>A0A3M0A1D6</accession>
<organism evidence="3 4">
    <name type="scientific">Flavobacterium weaverense</name>
    <dbReference type="NCBI Taxonomy" id="271156"/>
    <lineage>
        <taxon>Bacteria</taxon>
        <taxon>Pseudomonadati</taxon>
        <taxon>Bacteroidota</taxon>
        <taxon>Flavobacteriia</taxon>
        <taxon>Flavobacteriales</taxon>
        <taxon>Flavobacteriaceae</taxon>
        <taxon>Flavobacterium</taxon>
    </lineage>
</organism>
<feature type="compositionally biased region" description="Basic and acidic residues" evidence="1">
    <location>
        <begin position="136"/>
        <end position="150"/>
    </location>
</feature>
<protein>
    <recommendedName>
        <fullName evidence="5">YXWGXW repeat-containing protein</fullName>
    </recommendedName>
</protein>
<dbReference type="OrthoDB" id="799522at2"/>
<evidence type="ECO:0008006" key="5">
    <source>
        <dbReference type="Google" id="ProtNLM"/>
    </source>
</evidence>
<keyword evidence="2" id="KW-0732">Signal</keyword>
<feature type="compositionally biased region" description="Low complexity" evidence="1">
    <location>
        <begin position="124"/>
        <end position="135"/>
    </location>
</feature>
<dbReference type="RefSeq" id="WP_121926427.1">
    <property type="nucleotide sequence ID" value="NZ_CBCSGA010000016.1"/>
</dbReference>
<dbReference type="AlphaFoldDB" id="A0A3M0A1D6"/>
<proteinExistence type="predicted"/>
<dbReference type="EMBL" id="REFH01000012">
    <property type="protein sequence ID" value="RMA72802.1"/>
    <property type="molecule type" value="Genomic_DNA"/>
</dbReference>
<reference evidence="3 4" key="1">
    <citation type="submission" date="2018-10" db="EMBL/GenBank/DDBJ databases">
        <title>Genomic Encyclopedia of Archaeal and Bacterial Type Strains, Phase II (KMG-II): from individual species to whole genera.</title>
        <authorList>
            <person name="Goeker M."/>
        </authorList>
    </citation>
    <scope>NUCLEOTIDE SEQUENCE [LARGE SCALE GENOMIC DNA]</scope>
    <source>
        <strain evidence="3 4">DSM 19727</strain>
    </source>
</reference>
<name>A0A3M0A1D6_9FLAO</name>
<keyword evidence="4" id="KW-1185">Reference proteome</keyword>